<feature type="transmembrane region" description="Helical" evidence="8">
    <location>
        <begin position="299"/>
        <end position="319"/>
    </location>
</feature>
<keyword evidence="5 8" id="KW-1133">Transmembrane helix</keyword>
<dbReference type="GO" id="GO:0016020">
    <property type="term" value="C:membrane"/>
    <property type="evidence" value="ECO:0007669"/>
    <property type="project" value="UniProtKB-SubCell"/>
</dbReference>
<evidence type="ECO:0000256" key="3">
    <source>
        <dbReference type="ARBA" id="ARBA00022692"/>
    </source>
</evidence>
<accession>A0A6G1GLP8</accession>
<evidence type="ECO:0000256" key="4">
    <source>
        <dbReference type="ARBA" id="ARBA00022982"/>
    </source>
</evidence>
<dbReference type="CDD" id="cd08760">
    <property type="entry name" value="Cyt_b561_FRRS1_like"/>
    <property type="match status" value="1"/>
</dbReference>
<evidence type="ECO:0000256" key="7">
    <source>
        <dbReference type="SAM" id="MobiDB-lite"/>
    </source>
</evidence>
<dbReference type="Gene3D" id="1.20.120.1770">
    <property type="match status" value="1"/>
</dbReference>
<feature type="domain" description="Cytochrome b561" evidence="9">
    <location>
        <begin position="162"/>
        <end position="285"/>
    </location>
</feature>
<gene>
    <name evidence="10" type="ORF">K402DRAFT_219078</name>
</gene>
<dbReference type="SMART" id="SM00665">
    <property type="entry name" value="B561"/>
    <property type="match status" value="1"/>
</dbReference>
<evidence type="ECO:0000256" key="6">
    <source>
        <dbReference type="ARBA" id="ARBA00023136"/>
    </source>
</evidence>
<dbReference type="InterPro" id="IPR006593">
    <property type="entry name" value="Cyt_b561/ferric_Rdtase_TM"/>
</dbReference>
<dbReference type="PANTHER" id="PTHR47797:SF1">
    <property type="entry name" value="CYTOCHROME B561 DOMAIN-CONTAINING PROTEIN-RELATED"/>
    <property type="match status" value="1"/>
</dbReference>
<feature type="compositionally biased region" description="Polar residues" evidence="7">
    <location>
        <begin position="332"/>
        <end position="342"/>
    </location>
</feature>
<feature type="transmembrane region" description="Helical" evidence="8">
    <location>
        <begin position="228"/>
        <end position="248"/>
    </location>
</feature>
<comment type="subcellular location">
    <subcellularLocation>
        <location evidence="1">Membrane</location>
    </subcellularLocation>
</comment>
<keyword evidence="11" id="KW-1185">Reference proteome</keyword>
<dbReference type="EMBL" id="ML977192">
    <property type="protein sequence ID" value="KAF1981883.1"/>
    <property type="molecule type" value="Genomic_DNA"/>
</dbReference>
<keyword evidence="2" id="KW-0813">Transport</keyword>
<dbReference type="PANTHER" id="PTHR47797">
    <property type="entry name" value="DEHYDROGENASE, PUTATIVE (AFU_ORTHOLOGUE AFUA_8G05805)-RELATED"/>
    <property type="match status" value="1"/>
</dbReference>
<name>A0A6G1GLP8_9PEZI</name>
<feature type="compositionally biased region" description="Acidic residues" evidence="7">
    <location>
        <begin position="127"/>
        <end position="144"/>
    </location>
</feature>
<dbReference type="AlphaFoldDB" id="A0A6G1GLP8"/>
<feature type="compositionally biased region" description="Acidic residues" evidence="7">
    <location>
        <begin position="89"/>
        <end position="120"/>
    </location>
</feature>
<sequence length="515" mass="57419">MARSTSSSLSKTQIFTLAVLVILNTTSAYKFRPSSSSSRSLRSVAFSRGIAKEVFSRAAISFPVAAANPLAVASAEPEPTHPDFPVSPEGEEDDEEEDDDDEEEDKEEDSAEDEIEDDSDVLGSHDDDGDGESDLTDHEEEENEALLNHKSSEETRDHVSMGHAIIMSGAFGIIFPSGAIMMRALRSKYLVRWHAALQVTGVICVLAGTILGAWMVWALERPMSDPHIIIGIITVATIFILPFIGYRAHQDYKNNMYIRQLLGHVHMWMARSFIFTGIANGAFGLWYADQASSGSRRGYIIGAILMMGAWGAVVCNWWWKERKIVKRRSSNKRSWNNASTEPLTRPGSAYDRRRSESVDIEKLVHTTTVSDRRASSPMRRELSETQVLGNEIVVRGGWKPGSWRSDSDALAILATPVQRPTQPRPVARKPSNSSMMSKESYNSIDELILRPMASIPEVHTRGAIAYNKPLPPDRREALWIEKQASFETLSTQPPAYAPRHRQPEMSEMWKTGELG</sequence>
<evidence type="ECO:0000313" key="10">
    <source>
        <dbReference type="EMBL" id="KAF1981883.1"/>
    </source>
</evidence>
<evidence type="ECO:0000259" key="9">
    <source>
        <dbReference type="SMART" id="SM00665"/>
    </source>
</evidence>
<feature type="transmembrane region" description="Helical" evidence="8">
    <location>
        <begin position="193"/>
        <end position="216"/>
    </location>
</feature>
<feature type="transmembrane region" description="Helical" evidence="8">
    <location>
        <begin position="268"/>
        <end position="287"/>
    </location>
</feature>
<feature type="region of interest" description="Disordered" evidence="7">
    <location>
        <begin position="489"/>
        <end position="515"/>
    </location>
</feature>
<dbReference type="OrthoDB" id="19261at2759"/>
<evidence type="ECO:0000256" key="5">
    <source>
        <dbReference type="ARBA" id="ARBA00022989"/>
    </source>
</evidence>
<proteinExistence type="predicted"/>
<keyword evidence="4" id="KW-0249">Electron transport</keyword>
<feature type="region of interest" description="Disordered" evidence="7">
    <location>
        <begin position="75"/>
        <end position="155"/>
    </location>
</feature>
<keyword evidence="3 8" id="KW-0812">Transmembrane</keyword>
<evidence type="ECO:0000313" key="11">
    <source>
        <dbReference type="Proteomes" id="UP000800041"/>
    </source>
</evidence>
<evidence type="ECO:0000256" key="2">
    <source>
        <dbReference type="ARBA" id="ARBA00022448"/>
    </source>
</evidence>
<organism evidence="10 11">
    <name type="scientific">Aulographum hederae CBS 113979</name>
    <dbReference type="NCBI Taxonomy" id="1176131"/>
    <lineage>
        <taxon>Eukaryota</taxon>
        <taxon>Fungi</taxon>
        <taxon>Dikarya</taxon>
        <taxon>Ascomycota</taxon>
        <taxon>Pezizomycotina</taxon>
        <taxon>Dothideomycetes</taxon>
        <taxon>Pleosporomycetidae</taxon>
        <taxon>Aulographales</taxon>
        <taxon>Aulographaceae</taxon>
    </lineage>
</organism>
<protein>
    <recommendedName>
        <fullName evidence="9">Cytochrome b561 domain-containing protein</fullName>
    </recommendedName>
</protein>
<feature type="transmembrane region" description="Helical" evidence="8">
    <location>
        <begin position="161"/>
        <end position="181"/>
    </location>
</feature>
<reference evidence="10" key="1">
    <citation type="journal article" date="2020" name="Stud. Mycol.">
        <title>101 Dothideomycetes genomes: a test case for predicting lifestyles and emergence of pathogens.</title>
        <authorList>
            <person name="Haridas S."/>
            <person name="Albert R."/>
            <person name="Binder M."/>
            <person name="Bloem J."/>
            <person name="Labutti K."/>
            <person name="Salamov A."/>
            <person name="Andreopoulos B."/>
            <person name="Baker S."/>
            <person name="Barry K."/>
            <person name="Bills G."/>
            <person name="Bluhm B."/>
            <person name="Cannon C."/>
            <person name="Castanera R."/>
            <person name="Culley D."/>
            <person name="Daum C."/>
            <person name="Ezra D."/>
            <person name="Gonzalez J."/>
            <person name="Henrissat B."/>
            <person name="Kuo A."/>
            <person name="Liang C."/>
            <person name="Lipzen A."/>
            <person name="Lutzoni F."/>
            <person name="Magnuson J."/>
            <person name="Mondo S."/>
            <person name="Nolan M."/>
            <person name="Ohm R."/>
            <person name="Pangilinan J."/>
            <person name="Park H.-J."/>
            <person name="Ramirez L."/>
            <person name="Alfaro M."/>
            <person name="Sun H."/>
            <person name="Tritt A."/>
            <person name="Yoshinaga Y."/>
            <person name="Zwiers L.-H."/>
            <person name="Turgeon B."/>
            <person name="Goodwin S."/>
            <person name="Spatafora J."/>
            <person name="Crous P."/>
            <person name="Grigoriev I."/>
        </authorList>
    </citation>
    <scope>NUCLEOTIDE SEQUENCE</scope>
    <source>
        <strain evidence="10">CBS 113979</strain>
    </source>
</reference>
<evidence type="ECO:0000256" key="8">
    <source>
        <dbReference type="SAM" id="Phobius"/>
    </source>
</evidence>
<evidence type="ECO:0000256" key="1">
    <source>
        <dbReference type="ARBA" id="ARBA00004370"/>
    </source>
</evidence>
<dbReference type="Proteomes" id="UP000800041">
    <property type="component" value="Unassembled WGS sequence"/>
</dbReference>
<feature type="region of interest" description="Disordered" evidence="7">
    <location>
        <begin position="330"/>
        <end position="354"/>
    </location>
</feature>
<keyword evidence="6 8" id="KW-0472">Membrane</keyword>